<sequence>MYQGKIHELKQIAKLTIELSKSDLKNRYVGSILGVLWGFIQPLITILIFWFVFQVGFKSMPIDDFPFILWLLCAMIPWFFFSDGLNGATNSIIENSYLVKKMNFKVGILPIVKILSAFYIHIFFIVFLFFMFFIYGYDFSIYNLQIVYYLIASILLLLGFSYLTSSLVIFLKDIGHFVNMVLQFCFWITPIFWSIDILPEKYIFLIKLNPIYYITEGYRSSLVYHQWFWEKPNLTLYFWAFTLLNIIVGFYVYRKLRAHFADVL</sequence>
<evidence type="ECO:0000256" key="3">
    <source>
        <dbReference type="ARBA" id="ARBA00022448"/>
    </source>
</evidence>
<accession>A0A5J6SJY7</accession>
<dbReference type="PROSITE" id="PS51012">
    <property type="entry name" value="ABC_TM2"/>
    <property type="match status" value="1"/>
</dbReference>
<evidence type="ECO:0000256" key="7">
    <source>
        <dbReference type="ARBA" id="ARBA00023136"/>
    </source>
</evidence>
<feature type="transmembrane region" description="Helical" evidence="8">
    <location>
        <begin position="177"/>
        <end position="195"/>
    </location>
</feature>
<feature type="transmembrane region" description="Helical" evidence="8">
    <location>
        <begin position="106"/>
        <end position="134"/>
    </location>
</feature>
<evidence type="ECO:0000313" key="10">
    <source>
        <dbReference type="EMBL" id="QFF97982.1"/>
    </source>
</evidence>
<evidence type="ECO:0000256" key="6">
    <source>
        <dbReference type="ARBA" id="ARBA00022989"/>
    </source>
</evidence>
<keyword evidence="7 8" id="KW-0472">Membrane</keyword>
<evidence type="ECO:0000256" key="4">
    <source>
        <dbReference type="ARBA" id="ARBA00022475"/>
    </source>
</evidence>
<feature type="transmembrane region" description="Helical" evidence="8">
    <location>
        <begin position="65"/>
        <end position="85"/>
    </location>
</feature>
<keyword evidence="4 8" id="KW-1003">Cell membrane</keyword>
<dbReference type="AlphaFoldDB" id="A0A5J6SJY7"/>
<keyword evidence="5 8" id="KW-0812">Transmembrane</keyword>
<dbReference type="EMBL" id="CP031223">
    <property type="protein sequence ID" value="QFF97982.1"/>
    <property type="molecule type" value="Genomic_DNA"/>
</dbReference>
<protein>
    <recommendedName>
        <fullName evidence="8">Transport permease protein</fullName>
    </recommendedName>
</protein>
<feature type="transmembrane region" description="Helical" evidence="8">
    <location>
        <begin position="28"/>
        <end position="53"/>
    </location>
</feature>
<dbReference type="Pfam" id="PF01061">
    <property type="entry name" value="ABC2_membrane"/>
    <property type="match status" value="1"/>
</dbReference>
<keyword evidence="6 8" id="KW-1133">Transmembrane helix</keyword>
<dbReference type="Proteomes" id="UP000325517">
    <property type="component" value="Chromosome"/>
</dbReference>
<dbReference type="PANTHER" id="PTHR30413">
    <property type="entry name" value="INNER MEMBRANE TRANSPORT PERMEASE"/>
    <property type="match status" value="1"/>
</dbReference>
<comment type="subcellular location">
    <subcellularLocation>
        <location evidence="1 8">Cell membrane</location>
        <topology evidence="1 8">Multi-pass membrane protein</topology>
    </subcellularLocation>
</comment>
<dbReference type="InterPro" id="IPR013525">
    <property type="entry name" value="ABC2_TM"/>
</dbReference>
<feature type="transmembrane region" description="Helical" evidence="8">
    <location>
        <begin position="236"/>
        <end position="253"/>
    </location>
</feature>
<dbReference type="PANTHER" id="PTHR30413:SF10">
    <property type="entry name" value="CAPSULE POLYSACCHARIDE EXPORT INNER-MEMBRANE PROTEIN CTRC"/>
    <property type="match status" value="1"/>
</dbReference>
<dbReference type="RefSeq" id="WP_151701949.1">
    <property type="nucleotide sequence ID" value="NZ_CP031223.1"/>
</dbReference>
<evidence type="ECO:0000256" key="1">
    <source>
        <dbReference type="ARBA" id="ARBA00004651"/>
    </source>
</evidence>
<dbReference type="OrthoDB" id="9794365at2"/>
<organism evidence="10 11">
    <name type="scientific">Psychrobacillus glaciei</name>
    <dbReference type="NCBI Taxonomy" id="2283160"/>
    <lineage>
        <taxon>Bacteria</taxon>
        <taxon>Bacillati</taxon>
        <taxon>Bacillota</taxon>
        <taxon>Bacilli</taxon>
        <taxon>Bacillales</taxon>
        <taxon>Bacillaceae</taxon>
        <taxon>Psychrobacillus</taxon>
    </lineage>
</organism>
<feature type="domain" description="ABC transmembrane type-2" evidence="9">
    <location>
        <begin position="33"/>
        <end position="256"/>
    </location>
</feature>
<reference evidence="10 11" key="1">
    <citation type="submission" date="2018-07" db="EMBL/GenBank/DDBJ databases">
        <title>Complete genome sequence of Psychrobacillus sp. PB01, isolated from iceberg, and comparative genome analysis of Psychrobacillus strains.</title>
        <authorList>
            <person name="Lee P.C."/>
        </authorList>
    </citation>
    <scope>NUCLEOTIDE SEQUENCE [LARGE SCALE GENOMIC DNA]</scope>
    <source>
        <strain evidence="10 11">PB01</strain>
    </source>
</reference>
<name>A0A5J6SJY7_9BACI</name>
<dbReference type="GO" id="GO:0005886">
    <property type="term" value="C:plasma membrane"/>
    <property type="evidence" value="ECO:0007669"/>
    <property type="project" value="UniProtKB-SubCell"/>
</dbReference>
<dbReference type="GO" id="GO:0015920">
    <property type="term" value="P:lipopolysaccharide transport"/>
    <property type="evidence" value="ECO:0007669"/>
    <property type="project" value="TreeGrafter"/>
</dbReference>
<keyword evidence="3 8" id="KW-0813">Transport</keyword>
<evidence type="ECO:0000313" key="11">
    <source>
        <dbReference type="Proteomes" id="UP000325517"/>
    </source>
</evidence>
<dbReference type="GO" id="GO:0140359">
    <property type="term" value="F:ABC-type transporter activity"/>
    <property type="evidence" value="ECO:0007669"/>
    <property type="project" value="InterPro"/>
</dbReference>
<gene>
    <name evidence="10" type="ORF">PB01_03645</name>
</gene>
<evidence type="ECO:0000256" key="8">
    <source>
        <dbReference type="RuleBase" id="RU361157"/>
    </source>
</evidence>
<comment type="similarity">
    <text evidence="2 8">Belongs to the ABC-2 integral membrane protein family.</text>
</comment>
<evidence type="ECO:0000256" key="2">
    <source>
        <dbReference type="ARBA" id="ARBA00007783"/>
    </source>
</evidence>
<keyword evidence="11" id="KW-1185">Reference proteome</keyword>
<feature type="transmembrane region" description="Helical" evidence="8">
    <location>
        <begin position="146"/>
        <end position="170"/>
    </location>
</feature>
<evidence type="ECO:0000259" key="9">
    <source>
        <dbReference type="PROSITE" id="PS51012"/>
    </source>
</evidence>
<evidence type="ECO:0000256" key="5">
    <source>
        <dbReference type="ARBA" id="ARBA00022692"/>
    </source>
</evidence>
<proteinExistence type="inferred from homology"/>
<dbReference type="KEGG" id="psyo:PB01_03645"/>
<dbReference type="InterPro" id="IPR047817">
    <property type="entry name" value="ABC2_TM_bact-type"/>
</dbReference>